<dbReference type="SUPFAM" id="SSF52058">
    <property type="entry name" value="L domain-like"/>
    <property type="match status" value="1"/>
</dbReference>
<dbReference type="Gene3D" id="3.80.10.10">
    <property type="entry name" value="Ribonuclease Inhibitor"/>
    <property type="match status" value="1"/>
</dbReference>
<dbReference type="InterPro" id="IPR036047">
    <property type="entry name" value="F-box-like_dom_sf"/>
</dbReference>
<dbReference type="CDD" id="cd09917">
    <property type="entry name" value="F-box_SF"/>
    <property type="match status" value="1"/>
</dbReference>
<keyword evidence="3" id="KW-1185">Reference proteome</keyword>
<organism evidence="2 3">
    <name type="scientific">Centaurea solstitialis</name>
    <name type="common">yellow star-thistle</name>
    <dbReference type="NCBI Taxonomy" id="347529"/>
    <lineage>
        <taxon>Eukaryota</taxon>
        <taxon>Viridiplantae</taxon>
        <taxon>Streptophyta</taxon>
        <taxon>Embryophyta</taxon>
        <taxon>Tracheophyta</taxon>
        <taxon>Spermatophyta</taxon>
        <taxon>Magnoliopsida</taxon>
        <taxon>eudicotyledons</taxon>
        <taxon>Gunneridae</taxon>
        <taxon>Pentapetalae</taxon>
        <taxon>asterids</taxon>
        <taxon>campanulids</taxon>
        <taxon>Asterales</taxon>
        <taxon>Asteraceae</taxon>
        <taxon>Carduoideae</taxon>
        <taxon>Cardueae</taxon>
        <taxon>Centaureinae</taxon>
        <taxon>Centaurea</taxon>
    </lineage>
</organism>
<feature type="domain" description="F-box" evidence="1">
    <location>
        <begin position="3"/>
        <end position="39"/>
    </location>
</feature>
<dbReference type="AlphaFoldDB" id="A0AA38TJ84"/>
<evidence type="ECO:0000313" key="2">
    <source>
        <dbReference type="EMBL" id="KAJ9556331.1"/>
    </source>
</evidence>
<evidence type="ECO:0000259" key="1">
    <source>
        <dbReference type="Pfam" id="PF00646"/>
    </source>
</evidence>
<name>A0AA38TJ84_9ASTR</name>
<reference evidence="2" key="1">
    <citation type="submission" date="2023-03" db="EMBL/GenBank/DDBJ databases">
        <title>Chromosome-scale reference genome and RAD-based genetic map of yellow starthistle (Centaurea solstitialis) reveal putative structural variation and QTLs associated with invader traits.</title>
        <authorList>
            <person name="Reatini B."/>
            <person name="Cang F.A."/>
            <person name="Jiang Q."/>
            <person name="Mckibben M.T.W."/>
            <person name="Barker M.S."/>
            <person name="Rieseberg L.H."/>
            <person name="Dlugosch K.M."/>
        </authorList>
    </citation>
    <scope>NUCLEOTIDE SEQUENCE</scope>
    <source>
        <strain evidence="2">CAN-66</strain>
        <tissue evidence="2">Leaf</tissue>
    </source>
</reference>
<dbReference type="Pfam" id="PF00646">
    <property type="entry name" value="F-box"/>
    <property type="match status" value="1"/>
</dbReference>
<dbReference type="SUPFAM" id="SSF81383">
    <property type="entry name" value="F-box domain"/>
    <property type="match status" value="1"/>
</dbReference>
<protein>
    <recommendedName>
        <fullName evidence="1">F-box domain-containing protein</fullName>
    </recommendedName>
</protein>
<dbReference type="PANTHER" id="PTHR34145">
    <property type="entry name" value="OS02G0105600 PROTEIN"/>
    <property type="match status" value="1"/>
</dbReference>
<dbReference type="EMBL" id="JARYMX010000003">
    <property type="protein sequence ID" value="KAJ9556331.1"/>
    <property type="molecule type" value="Genomic_DNA"/>
</dbReference>
<dbReference type="Proteomes" id="UP001172457">
    <property type="component" value="Chromosome 3"/>
</dbReference>
<dbReference type="InterPro" id="IPR032675">
    <property type="entry name" value="LRR_dom_sf"/>
</dbReference>
<dbReference type="InterPro" id="IPR001810">
    <property type="entry name" value="F-box_dom"/>
</dbReference>
<proteinExistence type="predicted"/>
<evidence type="ECO:0000313" key="3">
    <source>
        <dbReference type="Proteomes" id="UP001172457"/>
    </source>
</evidence>
<dbReference type="InterPro" id="IPR053772">
    <property type="entry name" value="At1g61320/At1g61330-like"/>
</dbReference>
<comment type="caution">
    <text evidence="2">The sequence shown here is derived from an EMBL/GenBank/DDBJ whole genome shotgun (WGS) entry which is preliminary data.</text>
</comment>
<accession>A0AA38TJ84</accession>
<gene>
    <name evidence="2" type="ORF">OSB04_010945</name>
</gene>
<sequence length="279" mass="31797">MDSLADDVIQHIFSNLSNVKDLAHCLCVSKNFKRNITHHKTLCFPRGIFDNLKHPQTPDRIVTQMVSSIPRLEELVVCCPFTSPALASWLLIVGSSLKNLELFVAYDHNNKFPNYNLDCIQGASRNLESLRLWRVTIAPTPKWEVFQKLRNLEINEAKLENSILTEALRVTPNLTRLVLRSCKETCQGLDFGNLMALESLNVRGGRWGGDLIRKMLRLASDLKHLHLHFGLVRSSPFPDFVELFGTLPKLESFSVSRDTLFFICNLNNPKNVSFIITCY</sequence>